<dbReference type="InterPro" id="IPR036291">
    <property type="entry name" value="NAD(P)-bd_dom_sf"/>
</dbReference>
<organism evidence="2 3">
    <name type="scientific">Sphaeroforma arctica JP610</name>
    <dbReference type="NCBI Taxonomy" id="667725"/>
    <lineage>
        <taxon>Eukaryota</taxon>
        <taxon>Ichthyosporea</taxon>
        <taxon>Ichthyophonida</taxon>
        <taxon>Sphaeroforma</taxon>
    </lineage>
</organism>
<dbReference type="PIRSF" id="PIRSF001439">
    <property type="entry name" value="CryM"/>
    <property type="match status" value="1"/>
</dbReference>
<name>A0A0L0FP18_9EUKA</name>
<dbReference type="Gene3D" id="3.40.50.720">
    <property type="entry name" value="NAD(P)-binding Rossmann-like Domain"/>
    <property type="match status" value="1"/>
</dbReference>
<gene>
    <name evidence="2" type="ORF">SARC_09087</name>
</gene>
<evidence type="ECO:0000313" key="3">
    <source>
        <dbReference type="Proteomes" id="UP000054560"/>
    </source>
</evidence>
<protein>
    <recommendedName>
        <fullName evidence="4">Ornithine cyclodeaminase</fullName>
    </recommendedName>
</protein>
<dbReference type="Gene3D" id="3.30.1780.10">
    <property type="entry name" value="ornithine cyclodeaminase, domain 1"/>
    <property type="match status" value="1"/>
</dbReference>
<comment type="similarity">
    <text evidence="1">Belongs to the ornithine cyclodeaminase/mu-crystallin family.</text>
</comment>
<evidence type="ECO:0000313" key="2">
    <source>
        <dbReference type="EMBL" id="KNC78484.1"/>
    </source>
</evidence>
<dbReference type="STRING" id="667725.A0A0L0FP18"/>
<dbReference type="OrthoDB" id="41492at2759"/>
<dbReference type="EMBL" id="KQ242481">
    <property type="protein sequence ID" value="KNC78484.1"/>
    <property type="molecule type" value="Genomic_DNA"/>
</dbReference>
<evidence type="ECO:0008006" key="4">
    <source>
        <dbReference type="Google" id="ProtNLM"/>
    </source>
</evidence>
<dbReference type="eggNOG" id="KOG3007">
    <property type="taxonomic scope" value="Eukaryota"/>
</dbReference>
<dbReference type="InterPro" id="IPR003462">
    <property type="entry name" value="ODC_Mu_crystall"/>
</dbReference>
<keyword evidence="3" id="KW-1185">Reference proteome</keyword>
<dbReference type="Proteomes" id="UP000054560">
    <property type="component" value="Unassembled WGS sequence"/>
</dbReference>
<dbReference type="Pfam" id="PF02423">
    <property type="entry name" value="OCD_Mu_crystall"/>
    <property type="match status" value="1"/>
</dbReference>
<reference evidence="2 3" key="1">
    <citation type="submission" date="2011-02" db="EMBL/GenBank/DDBJ databases">
        <title>The Genome Sequence of Sphaeroforma arctica JP610.</title>
        <authorList>
            <consortium name="The Broad Institute Genome Sequencing Platform"/>
            <person name="Russ C."/>
            <person name="Cuomo C."/>
            <person name="Young S.K."/>
            <person name="Zeng Q."/>
            <person name="Gargeya S."/>
            <person name="Alvarado L."/>
            <person name="Berlin A."/>
            <person name="Chapman S.B."/>
            <person name="Chen Z."/>
            <person name="Freedman E."/>
            <person name="Gellesch M."/>
            <person name="Goldberg J."/>
            <person name="Griggs A."/>
            <person name="Gujja S."/>
            <person name="Heilman E."/>
            <person name="Heiman D."/>
            <person name="Howarth C."/>
            <person name="Mehta T."/>
            <person name="Neiman D."/>
            <person name="Pearson M."/>
            <person name="Roberts A."/>
            <person name="Saif S."/>
            <person name="Shea T."/>
            <person name="Shenoy N."/>
            <person name="Sisk P."/>
            <person name="Stolte C."/>
            <person name="Sykes S."/>
            <person name="White J."/>
            <person name="Yandava C."/>
            <person name="Burger G."/>
            <person name="Gray M.W."/>
            <person name="Holland P.W.H."/>
            <person name="King N."/>
            <person name="Lang F.B.F."/>
            <person name="Roger A.J."/>
            <person name="Ruiz-Trillo I."/>
            <person name="Haas B."/>
            <person name="Nusbaum C."/>
            <person name="Birren B."/>
        </authorList>
    </citation>
    <scope>NUCLEOTIDE SEQUENCE [LARGE SCALE GENOMIC DNA]</scope>
    <source>
        <strain evidence="2 3">JP610</strain>
    </source>
</reference>
<dbReference type="GO" id="GO:0005737">
    <property type="term" value="C:cytoplasm"/>
    <property type="evidence" value="ECO:0007669"/>
    <property type="project" value="TreeGrafter"/>
</dbReference>
<dbReference type="SUPFAM" id="SSF51735">
    <property type="entry name" value="NAD(P)-binding Rossmann-fold domains"/>
    <property type="match status" value="1"/>
</dbReference>
<accession>A0A0L0FP18</accession>
<dbReference type="InterPro" id="IPR023401">
    <property type="entry name" value="ODC_N"/>
</dbReference>
<proteinExistence type="inferred from homology"/>
<dbReference type="PANTHER" id="PTHR13812">
    <property type="entry name" value="KETIMINE REDUCTASE MU-CRYSTALLIN"/>
    <property type="match status" value="1"/>
</dbReference>
<dbReference type="PANTHER" id="PTHR13812:SF19">
    <property type="entry name" value="KETIMINE REDUCTASE MU-CRYSTALLIN"/>
    <property type="match status" value="1"/>
</dbReference>
<sequence>MAPLSIWSVGNDEIARALTIDDCLQGLYEAFDALGTDKGANPQHITVPSEKGCVLFKPATVHGAGLGAKIMSVFPGNSSKTPPLPNLNGLIVMMDEDTGKLKAVLEADLITTMRTAGGSAVSVQVMAPENCQVLTVFGAGPQAEWHIRMMVHVRPSIKQVYVVNRTFSTAELLAQRMSSVWDGVDIKATADSEFAVRQADIIATCTAARAALFEANWVKPTCHIAAVGSFTHDMRELPVEIFRDADVVVDCGLASEEAGELLDAFEMGTLDAAVLPTIGNWIRHGTQPTKGRRTIYKSVGFGLMDIAVSNKVLEALEAEF</sequence>
<dbReference type="AlphaFoldDB" id="A0A0L0FP18"/>
<evidence type="ECO:0000256" key="1">
    <source>
        <dbReference type="ARBA" id="ARBA00008903"/>
    </source>
</evidence>
<dbReference type="GeneID" id="25909591"/>
<dbReference type="RefSeq" id="XP_014152386.1">
    <property type="nucleotide sequence ID" value="XM_014296911.1"/>
</dbReference>